<evidence type="ECO:0000313" key="2">
    <source>
        <dbReference type="Proteomes" id="UP001151699"/>
    </source>
</evidence>
<protein>
    <submittedName>
        <fullName evidence="1">Uncharacterized protein</fullName>
    </submittedName>
</protein>
<organism evidence="1 2">
    <name type="scientific">Pseudolycoriella hygida</name>
    <dbReference type="NCBI Taxonomy" id="35572"/>
    <lineage>
        <taxon>Eukaryota</taxon>
        <taxon>Metazoa</taxon>
        <taxon>Ecdysozoa</taxon>
        <taxon>Arthropoda</taxon>
        <taxon>Hexapoda</taxon>
        <taxon>Insecta</taxon>
        <taxon>Pterygota</taxon>
        <taxon>Neoptera</taxon>
        <taxon>Endopterygota</taxon>
        <taxon>Diptera</taxon>
        <taxon>Nematocera</taxon>
        <taxon>Sciaroidea</taxon>
        <taxon>Sciaridae</taxon>
        <taxon>Pseudolycoriella</taxon>
    </lineage>
</organism>
<keyword evidence="2" id="KW-1185">Reference proteome</keyword>
<proteinExistence type="predicted"/>
<dbReference type="Proteomes" id="UP001151699">
    <property type="component" value="Chromosome C"/>
</dbReference>
<reference evidence="1" key="1">
    <citation type="submission" date="2022-07" db="EMBL/GenBank/DDBJ databases">
        <authorList>
            <person name="Trinca V."/>
            <person name="Uliana J.V.C."/>
            <person name="Torres T.T."/>
            <person name="Ward R.J."/>
            <person name="Monesi N."/>
        </authorList>
    </citation>
    <scope>NUCLEOTIDE SEQUENCE</scope>
    <source>
        <strain evidence="1">HSMRA1968</strain>
        <tissue evidence="1">Whole embryos</tissue>
    </source>
</reference>
<dbReference type="EMBL" id="WJQU01000004">
    <property type="protein sequence ID" value="KAJ6635720.1"/>
    <property type="molecule type" value="Genomic_DNA"/>
</dbReference>
<gene>
    <name evidence="1" type="ORF">Bhyg_14306</name>
</gene>
<evidence type="ECO:0000313" key="1">
    <source>
        <dbReference type="EMBL" id="KAJ6635720.1"/>
    </source>
</evidence>
<comment type="caution">
    <text evidence="1">The sequence shown here is derived from an EMBL/GenBank/DDBJ whole genome shotgun (WGS) entry which is preliminary data.</text>
</comment>
<sequence>MFSKICNTQTVDVVVMLQETLMLLKVEDTTKVSSLELTTLDRPSPLLFSCMPTTVDISNSSYVHNSRCMLESKSCSNLQKLCRYQNQLTIFSAFIKKQHSIPSFHQLHQKGRQSLLQCNFQVWQGALRS</sequence>
<feature type="non-terminal residue" evidence="1">
    <location>
        <position position="1"/>
    </location>
</feature>
<name>A0A9Q0MPK3_9DIPT</name>
<dbReference type="AlphaFoldDB" id="A0A9Q0MPK3"/>
<accession>A0A9Q0MPK3</accession>